<dbReference type="GO" id="GO:0004814">
    <property type="term" value="F:arginine-tRNA ligase activity"/>
    <property type="evidence" value="ECO:0007669"/>
    <property type="project" value="InterPro"/>
</dbReference>
<keyword evidence="6" id="KW-1185">Reference proteome</keyword>
<sequence>MSTKLKLYLGRKIIDCLHKSTKYSPSLIQPLIQIGQENGGKTELNVPLNVLERQLGCFLKTATFLDLNFKPKTIVVEYSSPNIAKPFHFGHLRSTIIGNFISNLNIFLRNKVTQLNYIGDWGTQFGFIKIGVEDLKYTPEAIQRDPIKLLYQSYVHANKLAEKDPAVLEKARSEFLKLERGSPDDLKFWKDYLSYTKMELQNTYSRLGVSFDEYNYESDYSTKDIQAIIEILRKKNIIHKEKDGKEVAVINERKVSVIKTTVQLYT</sequence>
<dbReference type="GO" id="GO:0032543">
    <property type="term" value="P:mitochondrial translation"/>
    <property type="evidence" value="ECO:0007669"/>
    <property type="project" value="TreeGrafter"/>
</dbReference>
<dbReference type="InterPro" id="IPR035684">
    <property type="entry name" value="ArgRS_core"/>
</dbReference>
<evidence type="ECO:0000313" key="6">
    <source>
        <dbReference type="Proteomes" id="UP001162162"/>
    </source>
</evidence>
<dbReference type="GO" id="GO:0005739">
    <property type="term" value="C:mitochondrion"/>
    <property type="evidence" value="ECO:0007669"/>
    <property type="project" value="TreeGrafter"/>
</dbReference>
<evidence type="ECO:0000256" key="2">
    <source>
        <dbReference type="ARBA" id="ARBA00049595"/>
    </source>
</evidence>
<comment type="caution">
    <text evidence="5">The sequence shown here is derived from an EMBL/GenBank/DDBJ whole genome shotgun (WGS) entry which is preliminary data.</text>
</comment>
<evidence type="ECO:0000313" key="5">
    <source>
        <dbReference type="EMBL" id="KAJ8948769.1"/>
    </source>
</evidence>
<keyword evidence="3" id="KW-0547">Nucleotide-binding</keyword>
<dbReference type="GO" id="GO:0006420">
    <property type="term" value="P:arginyl-tRNA aminoacylation"/>
    <property type="evidence" value="ECO:0007669"/>
    <property type="project" value="InterPro"/>
</dbReference>
<dbReference type="AlphaFoldDB" id="A0AAV8YDF8"/>
<dbReference type="Proteomes" id="UP001162162">
    <property type="component" value="Unassembled WGS sequence"/>
</dbReference>
<evidence type="ECO:0000256" key="1">
    <source>
        <dbReference type="ARBA" id="ARBA00039495"/>
    </source>
</evidence>
<dbReference type="InterPro" id="IPR014729">
    <property type="entry name" value="Rossmann-like_a/b/a_fold"/>
</dbReference>
<comment type="similarity">
    <text evidence="3">Belongs to the class-I aminoacyl-tRNA synthetase family.</text>
</comment>
<comment type="function">
    <text evidence="2">Catalyzes the attachment of arginine to tRNA(Arg) in a two-step reaction: arginine is first activated by ATP to form Arg-AMP and then transferred to the acceptor end of tRNA(Arg).</text>
</comment>
<keyword evidence="3" id="KW-0030">Aminoacyl-tRNA synthetase</keyword>
<dbReference type="PANTHER" id="PTHR11956:SF11">
    <property type="entry name" value="ARGININE--TRNA LIGASE, MITOCHONDRIAL-RELATED"/>
    <property type="match status" value="1"/>
</dbReference>
<name>A0AAV8YDF8_9CUCU</name>
<dbReference type="EMBL" id="JAPWTK010000131">
    <property type="protein sequence ID" value="KAJ8948769.1"/>
    <property type="molecule type" value="Genomic_DNA"/>
</dbReference>
<dbReference type="Gene3D" id="3.40.50.620">
    <property type="entry name" value="HUPs"/>
    <property type="match status" value="1"/>
</dbReference>
<accession>A0AAV8YDF8</accession>
<evidence type="ECO:0000259" key="4">
    <source>
        <dbReference type="Pfam" id="PF00750"/>
    </source>
</evidence>
<reference evidence="5" key="1">
    <citation type="journal article" date="2023" name="Insect Mol. Biol.">
        <title>Genome sequencing provides insights into the evolution of gene families encoding plant cell wall-degrading enzymes in longhorned beetles.</title>
        <authorList>
            <person name="Shin N.R."/>
            <person name="Okamura Y."/>
            <person name="Kirsch R."/>
            <person name="Pauchet Y."/>
        </authorList>
    </citation>
    <scope>NUCLEOTIDE SEQUENCE</scope>
    <source>
        <strain evidence="5">AMC_N1</strain>
    </source>
</reference>
<dbReference type="InterPro" id="IPR001278">
    <property type="entry name" value="Arg-tRNA-ligase"/>
</dbReference>
<dbReference type="PANTHER" id="PTHR11956">
    <property type="entry name" value="ARGINYL-TRNA SYNTHETASE"/>
    <property type="match status" value="1"/>
</dbReference>
<keyword evidence="3" id="KW-0648">Protein biosynthesis</keyword>
<keyword evidence="3" id="KW-0436">Ligase</keyword>
<dbReference type="SUPFAM" id="SSF52374">
    <property type="entry name" value="Nucleotidylyl transferase"/>
    <property type="match status" value="1"/>
</dbReference>
<feature type="domain" description="Arginyl-tRNA synthetase catalytic core" evidence="4">
    <location>
        <begin position="71"/>
        <end position="253"/>
    </location>
</feature>
<gene>
    <name evidence="5" type="ORF">NQ318_017938</name>
</gene>
<dbReference type="PRINTS" id="PR01038">
    <property type="entry name" value="TRNASYNTHARG"/>
</dbReference>
<keyword evidence="3" id="KW-0067">ATP-binding</keyword>
<dbReference type="Pfam" id="PF00750">
    <property type="entry name" value="tRNA-synt_1d"/>
    <property type="match status" value="1"/>
</dbReference>
<dbReference type="GO" id="GO:0005524">
    <property type="term" value="F:ATP binding"/>
    <property type="evidence" value="ECO:0007669"/>
    <property type="project" value="UniProtKB-KW"/>
</dbReference>
<proteinExistence type="inferred from homology"/>
<organism evidence="5 6">
    <name type="scientific">Aromia moschata</name>
    <dbReference type="NCBI Taxonomy" id="1265417"/>
    <lineage>
        <taxon>Eukaryota</taxon>
        <taxon>Metazoa</taxon>
        <taxon>Ecdysozoa</taxon>
        <taxon>Arthropoda</taxon>
        <taxon>Hexapoda</taxon>
        <taxon>Insecta</taxon>
        <taxon>Pterygota</taxon>
        <taxon>Neoptera</taxon>
        <taxon>Endopterygota</taxon>
        <taxon>Coleoptera</taxon>
        <taxon>Polyphaga</taxon>
        <taxon>Cucujiformia</taxon>
        <taxon>Chrysomeloidea</taxon>
        <taxon>Cerambycidae</taxon>
        <taxon>Cerambycinae</taxon>
        <taxon>Callichromatini</taxon>
        <taxon>Aromia</taxon>
    </lineage>
</organism>
<protein>
    <recommendedName>
        <fullName evidence="1">Probable arginine--tRNA ligase, mitochondrial</fullName>
    </recommendedName>
</protein>
<evidence type="ECO:0000256" key="3">
    <source>
        <dbReference type="RuleBase" id="RU363038"/>
    </source>
</evidence>